<gene>
    <name evidence="3" type="ORF">ABVT11_14735</name>
</gene>
<dbReference type="InterPro" id="IPR050465">
    <property type="entry name" value="UPF0194_transport"/>
</dbReference>
<evidence type="ECO:0000256" key="2">
    <source>
        <dbReference type="ARBA" id="ARBA00023054"/>
    </source>
</evidence>
<evidence type="ECO:0000256" key="1">
    <source>
        <dbReference type="ARBA" id="ARBA00004196"/>
    </source>
</evidence>
<comment type="caution">
    <text evidence="3">The sequence shown here is derived from an EMBL/GenBank/DDBJ whole genome shotgun (WGS) entry which is preliminary data.</text>
</comment>
<proteinExistence type="predicted"/>
<dbReference type="PANTHER" id="PTHR32347:SF23">
    <property type="entry name" value="BLL5650 PROTEIN"/>
    <property type="match status" value="1"/>
</dbReference>
<sequence>MSATVPNWPLIVSLQQRASLAEDETALGFLIANDSWQVQPYSQACLLVFDELGHLGLRVVSGLASVQEDTPFRQWIQRCCTLLLEKSGRAEGDCTPIVATPAGLDEPLQAGWAEWWPAYVLLVPLGTAREGRLGVVAYVRDTPWLPAEAELLALLHVHYSVCMARLRPRLGWRRYLARWQRRPRRMLWAGALLAAVCLCPVRLSVIAPAEIIALRAEAVAAPTDGVIRSFHVPPNQAVKQGELLFSMDDTTLRNRREVASRSLAVARADALSASQKSFDSPQSRAELASLQGHVREREAELEWLDEMLKRIEVRAPHDGLLIYGDPDDWLGKPVVTGERIAQLAEPAPQGVLVWVPVGDAIMLEPGAKMRVFLQAAPLDALSAELVQTSYQAAVSPEGITAYRVRGELRGGQGTHIGLRGVAKIYGGWQPLVYWVMRRPLGTLRQWVGL</sequence>
<dbReference type="PANTHER" id="PTHR32347">
    <property type="entry name" value="EFFLUX SYSTEM COMPONENT YKNX-RELATED"/>
    <property type="match status" value="1"/>
</dbReference>
<keyword evidence="4" id="KW-1185">Reference proteome</keyword>
<dbReference type="EMBL" id="JBEWLZ010000009">
    <property type="protein sequence ID" value="MET1491093.1"/>
    <property type="molecule type" value="Genomic_DNA"/>
</dbReference>
<keyword evidence="2" id="KW-0175">Coiled coil</keyword>
<dbReference type="Proteomes" id="UP001548590">
    <property type="component" value="Unassembled WGS sequence"/>
</dbReference>
<evidence type="ECO:0000313" key="3">
    <source>
        <dbReference type="EMBL" id="MET1491093.1"/>
    </source>
</evidence>
<dbReference type="Gene3D" id="2.40.50.100">
    <property type="match status" value="1"/>
</dbReference>
<accession>A0ABV2CTE8</accession>
<protein>
    <submittedName>
        <fullName evidence="3">Biotin/lipoyl-binding protein</fullName>
    </submittedName>
</protein>
<organism evidence="3 4">
    <name type="scientific">Uliginosibacterium paludis</name>
    <dbReference type="NCBI Taxonomy" id="1615952"/>
    <lineage>
        <taxon>Bacteria</taxon>
        <taxon>Pseudomonadati</taxon>
        <taxon>Pseudomonadota</taxon>
        <taxon>Betaproteobacteria</taxon>
        <taxon>Rhodocyclales</taxon>
        <taxon>Zoogloeaceae</taxon>
        <taxon>Uliginosibacterium</taxon>
    </lineage>
</organism>
<comment type="subcellular location">
    <subcellularLocation>
        <location evidence="1">Cell envelope</location>
    </subcellularLocation>
</comment>
<evidence type="ECO:0000313" key="4">
    <source>
        <dbReference type="Proteomes" id="UP001548590"/>
    </source>
</evidence>
<reference evidence="3 4" key="1">
    <citation type="submission" date="2024-07" db="EMBL/GenBank/DDBJ databases">
        <title>Uliginosibacterium paludis KCTC:42655.</title>
        <authorList>
            <person name="Kim M.K."/>
        </authorList>
    </citation>
    <scope>NUCLEOTIDE SEQUENCE [LARGE SCALE GENOMIC DNA]</scope>
    <source>
        <strain evidence="3 4">KCTC 42655</strain>
    </source>
</reference>
<name>A0ABV2CTE8_9RHOO</name>
<dbReference type="RefSeq" id="WP_345928800.1">
    <property type="nucleotide sequence ID" value="NZ_JBDIVF010000007.1"/>
</dbReference>
<dbReference type="SUPFAM" id="SSF111369">
    <property type="entry name" value="HlyD-like secretion proteins"/>
    <property type="match status" value="1"/>
</dbReference>